<keyword evidence="1" id="KW-0677">Repeat</keyword>
<evidence type="ECO:0000259" key="6">
    <source>
        <dbReference type="PROSITE" id="PS50853"/>
    </source>
</evidence>
<evidence type="ECO:0000256" key="4">
    <source>
        <dbReference type="SAM" id="MobiDB-lite"/>
    </source>
</evidence>
<evidence type="ECO:0000313" key="8">
    <source>
        <dbReference type="Proteomes" id="UP000636458"/>
    </source>
</evidence>
<feature type="region of interest" description="Disordered" evidence="4">
    <location>
        <begin position="370"/>
        <end position="403"/>
    </location>
</feature>
<dbReference type="RefSeq" id="WP_200555866.1">
    <property type="nucleotide sequence ID" value="NZ_JAEPES010000002.1"/>
</dbReference>
<dbReference type="Pfam" id="PF17963">
    <property type="entry name" value="Big_9"/>
    <property type="match status" value="5"/>
</dbReference>
<organism evidence="7 8">
    <name type="scientific">Lacisediminihabitans changchengi</name>
    <dbReference type="NCBI Taxonomy" id="2787634"/>
    <lineage>
        <taxon>Bacteria</taxon>
        <taxon>Bacillati</taxon>
        <taxon>Actinomycetota</taxon>
        <taxon>Actinomycetes</taxon>
        <taxon>Micrococcales</taxon>
        <taxon>Microbacteriaceae</taxon>
        <taxon>Lacisediminihabitans</taxon>
    </lineage>
</organism>
<keyword evidence="5" id="KW-0812">Transmembrane</keyword>
<keyword evidence="8" id="KW-1185">Reference proteome</keyword>
<feature type="transmembrane region" description="Helical" evidence="5">
    <location>
        <begin position="12"/>
        <end position="32"/>
    </location>
</feature>
<dbReference type="SUPFAM" id="SSF49265">
    <property type="entry name" value="Fibronectin type III"/>
    <property type="match status" value="2"/>
</dbReference>
<keyword evidence="3" id="KW-0624">Polysaccharide degradation</keyword>
<dbReference type="CDD" id="cd00063">
    <property type="entry name" value="FN3"/>
    <property type="match status" value="1"/>
</dbReference>
<dbReference type="GO" id="GO:0000272">
    <property type="term" value="P:polysaccharide catabolic process"/>
    <property type="evidence" value="ECO:0007669"/>
    <property type="project" value="UniProtKB-KW"/>
</dbReference>
<name>A0A934SLE4_9MICO</name>
<keyword evidence="5" id="KW-1133">Transmembrane helix</keyword>
<dbReference type="GO" id="GO:0016798">
    <property type="term" value="F:hydrolase activity, acting on glycosyl bonds"/>
    <property type="evidence" value="ECO:0007669"/>
    <property type="project" value="UniProtKB-KW"/>
</dbReference>
<dbReference type="InterPro" id="IPR003961">
    <property type="entry name" value="FN3_dom"/>
</dbReference>
<evidence type="ECO:0000256" key="5">
    <source>
        <dbReference type="SAM" id="Phobius"/>
    </source>
</evidence>
<proteinExistence type="predicted"/>
<keyword evidence="5" id="KW-0472">Membrane</keyword>
<sequence length="1954" mass="201268">MLKKWLAAHRPLVISAVSGAAIASLVITLAVVSSGYAAQKVTLDDGSVWVSNGTSQVIGRANPQVLALNTVVTSTGTDIQVVQHGATVLLFDRTDAKVDIVDAATSSVLDSAPLPPQQPELFIAGDNVVVGSATTGQFWIVALADLAHFDAQSQPTLSLGADSVASVSPDGVLWVYSHAAHQVYRVDAANSATVDRTSGVRFGGDVADVSISSVGESWVLLDRASRTLRTAGGTIDLGSRIPADGAPVLQQASAAGDTVLVGYSGGLLSVPIAGGTSTVLASGHSGTAVAPAIVNGCSYAAWSDGTADRRCGSSGSVQLHLPSLPGGASRLAFVVNGDTVVLNDPRGGGTWAVQQNGQYIGNWSELITVRQDQQQVQDDSEDTPPEYDKTQTPPVAVDDSLGARPGRSSVLPVLLNDYDPNGDVLVITDFTPIEESIGHLDLINNAQQLQLTLLPTASGSVGFDYTISDGRGGTASAHVTVGVRQPSEDSPPVQVRLSKALVVEGGRVTTSVLGDWVDPDGDAFYLAGASTAEPDGVSYKPEGSLAFAEGGATGGLRSVTLIVSDGRADGTGTLSVTVKAPGQLPIITDPFPVSTYADQEITISPLEHVRGGTGVLHLSSVPAKSGSTIVASLEAGTFRFSSSQVGTHYLEYVVNDGDQTVTGEIRVDVAAPPDANTKPITIPKTIFVQTLSSQTVDVASTDIDPAGGVLLVTGVYNVAQNSGVRADVIEQRAIRVTLTAPLDDGPVGFNYRITNGLSEAEGVVTVVQIPVPARLQPPVANDDSVTVRVGDAIDIPVLANDVQPDGEELTLNPLLSIGLKGDSGLLFASGDKLRYLAPQKTGDFSAVYEISGPDGQVAQAQVKIAVREPVASTNNPPVPATVVGRVLAGQKVRVSIPLTGIDPDGDSVQLLGQETNPDKGSVTLTGPDFFDYQAGDYSAGTDTFTYTVIDALGARATGTVRIGISPKSEGARNPVAVEDEVTARPGATVSVQVLANDSDPDGGTLKIVKVEPNSKDIKTKVVGDIVQITPPKKTGTYGVIYTIENDFGGQSKNFVTVAVTPNAPRAYPVVDDTVLSLTDILNRDSINVNVLRNTFFADGPASRLKVSLLPGYSKETTVTPGKRIHVTVQNKSQIIPFVVANPDDPKIVSYAFVWVPGLDDALPQLNRKAPVLTVASEAELRIDLNDYVLAIGGKKVQLTGTATVQATHANGDSLVVNDHTLRFTSADRYFGPASISFEVTDGSSATDPVGHVATLVLPITVTPRQNQPPVFIGGMIDFEPGSSRDIDLSKLTNYPHPKDAPELAYTVLSPLPSGFSYTLTGQTLSLKANEGTPKGSSTAILLAVRDALATGQSGRIQLNVVASSRPLPVPVPDSVAVARGQTTSVDVLGNDAATNPFPGKPLKVVAIRGLEGNALPAGVSITPNADNSRLSITVSNSAQPGNTTLQYEVADATGDPDRMVWGTVTISVQDKPDAVTGLTATSFGDRRITLKWAPGSDNNSPITGYEVTMSAGTDDSGVTTACAITVCDITTPGNGPSNAVRLRVVAKNALGASAAVALGSPIWSDIVPPAPSVVNTSPLDGGLRISWPVVAAPAGGSAVTKYVVNAGGVSADITASACGNSTCETDAYGLSNGQQVTVTVSPRNGSFSSLTSWNTATGAGVPAGKPLATGTPGAAVNDNTITVNWAGVFSGNGRDITGYTAVAYTGNAPTCGTMQPSGAQAQSVGLATTAAFGGLSSEQRYSVVVFATNEIGCTATSPVAARIGPGVITGASFGGPSRNGTAWDDVLSSAQIGGANLTGDYQLYYRVNGGNRQGPISVGDFINGATYGTDGNTVALRACRSFDGGAALCQNAWSQPFSMSPVPVDPSIGRPTFTSNGVLDDSGGVFSWLSRPSGANYDAVEYSCGADVEFHAMDQTGGNCDTGTIGVGPAELRIRVTANDQTYQLTYDSNGTAH</sequence>
<keyword evidence="3" id="KW-0119">Carbohydrate metabolism</keyword>
<keyword evidence="2" id="KW-0326">Glycosidase</keyword>
<evidence type="ECO:0000313" key="7">
    <source>
        <dbReference type="EMBL" id="MBK4347514.1"/>
    </source>
</evidence>
<dbReference type="Gene3D" id="2.60.40.10">
    <property type="entry name" value="Immunoglobulins"/>
    <property type="match status" value="2"/>
</dbReference>
<dbReference type="PANTHER" id="PTHR13817">
    <property type="entry name" value="TITIN"/>
    <property type="match status" value="1"/>
</dbReference>
<gene>
    <name evidence="7" type="ORF">IV501_07705</name>
</gene>
<dbReference type="SUPFAM" id="SSF69304">
    <property type="entry name" value="Tricorn protease N-terminal domain"/>
    <property type="match status" value="1"/>
</dbReference>
<keyword evidence="2" id="KW-0378">Hydrolase</keyword>
<dbReference type="NCBIfam" id="NF012211">
    <property type="entry name" value="tand_rpt_95"/>
    <property type="match status" value="1"/>
</dbReference>
<dbReference type="SMART" id="SM00060">
    <property type="entry name" value="FN3"/>
    <property type="match status" value="3"/>
</dbReference>
<dbReference type="InterPro" id="IPR013783">
    <property type="entry name" value="Ig-like_fold"/>
</dbReference>
<feature type="domain" description="Fibronectin type-III" evidence="6">
    <location>
        <begin position="1471"/>
        <end position="1570"/>
    </location>
</feature>
<dbReference type="InterPro" id="IPR036116">
    <property type="entry name" value="FN3_sf"/>
</dbReference>
<dbReference type="Proteomes" id="UP000636458">
    <property type="component" value="Unassembled WGS sequence"/>
</dbReference>
<dbReference type="PANTHER" id="PTHR13817:SF166">
    <property type="entry name" value="NEURONAL IGCAM-RELATED"/>
    <property type="match status" value="1"/>
</dbReference>
<dbReference type="EMBL" id="JAEPES010000002">
    <property type="protein sequence ID" value="MBK4347514.1"/>
    <property type="molecule type" value="Genomic_DNA"/>
</dbReference>
<evidence type="ECO:0000256" key="2">
    <source>
        <dbReference type="ARBA" id="ARBA00023295"/>
    </source>
</evidence>
<reference evidence="7" key="1">
    <citation type="submission" date="2021-01" db="EMBL/GenBank/DDBJ databases">
        <title>Lacisediminihabitans sp. nov. strain G11-30, isolated from Antarctic Soil.</title>
        <authorList>
            <person name="Li J."/>
        </authorList>
    </citation>
    <scope>NUCLEOTIDE SEQUENCE</scope>
    <source>
        <strain evidence="7">G11-30</strain>
    </source>
</reference>
<protein>
    <submittedName>
        <fullName evidence="7">Tandem-95 repeat protein</fullName>
    </submittedName>
</protein>
<evidence type="ECO:0000256" key="3">
    <source>
        <dbReference type="ARBA" id="ARBA00023326"/>
    </source>
</evidence>
<accession>A0A934SLE4</accession>
<evidence type="ECO:0000256" key="1">
    <source>
        <dbReference type="ARBA" id="ARBA00022737"/>
    </source>
</evidence>
<dbReference type="InterPro" id="IPR050964">
    <property type="entry name" value="Striated_Muscle_Regulatory"/>
</dbReference>
<comment type="caution">
    <text evidence="7">The sequence shown here is derived from an EMBL/GenBank/DDBJ whole genome shotgun (WGS) entry which is preliminary data.</text>
</comment>
<dbReference type="PROSITE" id="PS50853">
    <property type="entry name" value="FN3"/>
    <property type="match status" value="1"/>
</dbReference>